<dbReference type="Ensembl" id="ENSEBUT00000010548.1">
    <property type="protein sequence ID" value="ENSEBUP00000010012.1"/>
    <property type="gene ID" value="ENSEBUG00000006430.1"/>
</dbReference>
<dbReference type="PANTHER" id="PTHR15323">
    <property type="entry name" value="D123 PROTEIN"/>
    <property type="match status" value="1"/>
</dbReference>
<evidence type="ECO:0000313" key="6">
    <source>
        <dbReference type="Ensembl" id="ENSEBUP00000010012.1"/>
    </source>
</evidence>
<evidence type="ECO:0000256" key="1">
    <source>
        <dbReference type="ARBA" id="ARBA00011047"/>
    </source>
</evidence>
<dbReference type="InterPro" id="IPR009772">
    <property type="entry name" value="CDC123"/>
</dbReference>
<dbReference type="GeneTree" id="ENSGT00390000003057"/>
<accession>A0A8C4Q4S6</accession>
<dbReference type="OMA" id="TFPDPNF"/>
<proteinExistence type="inferred from homology"/>
<reference evidence="6" key="1">
    <citation type="submission" date="2025-08" db="UniProtKB">
        <authorList>
            <consortium name="Ensembl"/>
        </authorList>
    </citation>
    <scope>IDENTIFICATION</scope>
</reference>
<feature type="region of interest" description="Disordered" evidence="5">
    <location>
        <begin position="50"/>
        <end position="75"/>
    </location>
</feature>
<comment type="similarity">
    <text evidence="1">Belongs to the CDC123 family.</text>
</comment>
<protein>
    <recommendedName>
        <fullName evidence="2">Translation initiation factor eIF2 assembly protein</fullName>
    </recommendedName>
    <alternativeName>
        <fullName evidence="3">Cell division cycle protein 123 homolog</fullName>
    </alternativeName>
</protein>
<sequence length="338" mass="39138">MKKEQIVKCQFSEWYPRFKKHTIKSIVLQIPPEVIDYLHDDGTLVLPIRNDCPSRHEDETEEWSDEESSDVPTLSPPKFPEFESRVEEAIAELGGRVFPKLNWSSPKDAQWIALNSSLCCHSLHDVLLLLKSSDLIAHDLTRPFLLCSDDSPDPEIHYQLTLRKWCELIPGAEFRCFVRERRLIAISQRDHTQCYRHVHALRAEIRTSIHQFFIGLVQPRFPDDDYVFDVYRDSQGRIWLVDFNPFGDVTDTLLFSWEELTDTARLPSSDGNGEADEQDLPVFRCVTEESYLQPSVQLSYRLPRDFVDLSTGQDACKLIDFLNLSSGRQQTESSDEES</sequence>
<name>A0A8C4Q4S6_EPTBU</name>
<dbReference type="Proteomes" id="UP000694388">
    <property type="component" value="Unplaced"/>
</dbReference>
<reference evidence="6" key="2">
    <citation type="submission" date="2025-09" db="UniProtKB">
        <authorList>
            <consortium name="Ensembl"/>
        </authorList>
    </citation>
    <scope>IDENTIFICATION</scope>
</reference>
<evidence type="ECO:0000256" key="4">
    <source>
        <dbReference type="ARBA" id="ARBA00045515"/>
    </source>
</evidence>
<evidence type="ECO:0000256" key="5">
    <source>
        <dbReference type="SAM" id="MobiDB-lite"/>
    </source>
</evidence>
<evidence type="ECO:0000256" key="3">
    <source>
        <dbReference type="ARBA" id="ARBA00044303"/>
    </source>
</evidence>
<dbReference type="PANTHER" id="PTHR15323:SF6">
    <property type="entry name" value="CELL DIVISION CYCLE PROTEIN 123 HOMOLOG"/>
    <property type="match status" value="1"/>
</dbReference>
<evidence type="ECO:0000313" key="7">
    <source>
        <dbReference type="Proteomes" id="UP000694388"/>
    </source>
</evidence>
<feature type="compositionally biased region" description="Acidic residues" evidence="5">
    <location>
        <begin position="59"/>
        <end position="69"/>
    </location>
</feature>
<dbReference type="GO" id="GO:0005737">
    <property type="term" value="C:cytoplasm"/>
    <property type="evidence" value="ECO:0007669"/>
    <property type="project" value="TreeGrafter"/>
</dbReference>
<comment type="function">
    <text evidence="4">ATP-dependent protein-folding chaperone for the eIF2 complex. Binds to the gamma subunit of the eIF2 complex which allows the subunit to assemble with the alpha and beta subunits.</text>
</comment>
<dbReference type="Pfam" id="PF07065">
    <property type="entry name" value="D123"/>
    <property type="match status" value="1"/>
</dbReference>
<evidence type="ECO:0000256" key="2">
    <source>
        <dbReference type="ARBA" id="ARBA00044080"/>
    </source>
</evidence>
<dbReference type="AlphaFoldDB" id="A0A8C4Q4S6"/>
<organism evidence="6 7">
    <name type="scientific">Eptatretus burgeri</name>
    <name type="common">Inshore hagfish</name>
    <dbReference type="NCBI Taxonomy" id="7764"/>
    <lineage>
        <taxon>Eukaryota</taxon>
        <taxon>Metazoa</taxon>
        <taxon>Chordata</taxon>
        <taxon>Craniata</taxon>
        <taxon>Vertebrata</taxon>
        <taxon>Cyclostomata</taxon>
        <taxon>Myxini</taxon>
        <taxon>Myxiniformes</taxon>
        <taxon>Myxinidae</taxon>
        <taxon>Eptatretinae</taxon>
        <taxon>Eptatretus</taxon>
    </lineage>
</organism>
<keyword evidence="7" id="KW-1185">Reference proteome</keyword>